<dbReference type="OrthoDB" id="2131567at2759"/>
<dbReference type="InterPro" id="IPR051489">
    <property type="entry name" value="ADAM_Metalloproteinase"/>
</dbReference>
<feature type="region of interest" description="Disordered" evidence="3">
    <location>
        <begin position="299"/>
        <end position="332"/>
    </location>
</feature>
<dbReference type="Pfam" id="PF16698">
    <property type="entry name" value="ADAM17_MPD"/>
    <property type="match status" value="1"/>
</dbReference>
<evidence type="ECO:0000256" key="2">
    <source>
        <dbReference type="PROSITE-ProRule" id="PRU00068"/>
    </source>
</evidence>
<keyword evidence="7" id="KW-1185">Reference proteome</keyword>
<dbReference type="InterPro" id="IPR001762">
    <property type="entry name" value="Disintegrin_dom"/>
</dbReference>
<feature type="transmembrane region" description="Helical" evidence="4">
    <location>
        <begin position="206"/>
        <end position="228"/>
    </location>
</feature>
<evidence type="ECO:0000259" key="5">
    <source>
        <dbReference type="PROSITE" id="PS50214"/>
    </source>
</evidence>
<evidence type="ECO:0000313" key="7">
    <source>
        <dbReference type="Proteomes" id="UP000678393"/>
    </source>
</evidence>
<organism evidence="6 7">
    <name type="scientific">Candidula unifasciata</name>
    <dbReference type="NCBI Taxonomy" id="100452"/>
    <lineage>
        <taxon>Eukaryota</taxon>
        <taxon>Metazoa</taxon>
        <taxon>Spiralia</taxon>
        <taxon>Lophotrochozoa</taxon>
        <taxon>Mollusca</taxon>
        <taxon>Gastropoda</taxon>
        <taxon>Heterobranchia</taxon>
        <taxon>Euthyneura</taxon>
        <taxon>Panpulmonata</taxon>
        <taxon>Eupulmonata</taxon>
        <taxon>Stylommatophora</taxon>
        <taxon>Helicina</taxon>
        <taxon>Helicoidea</taxon>
        <taxon>Geomitridae</taxon>
        <taxon>Candidula</taxon>
    </lineage>
</organism>
<evidence type="ECO:0000256" key="4">
    <source>
        <dbReference type="SAM" id="Phobius"/>
    </source>
</evidence>
<dbReference type="PANTHER" id="PTHR45702:SF6">
    <property type="entry name" value="DISINTEGRIN AND METALLOPROTEINASE DOMAIN-CONTAINING PROTEIN 17"/>
    <property type="match status" value="1"/>
</dbReference>
<dbReference type="EMBL" id="CAJHNH020002238">
    <property type="protein sequence ID" value="CAG5126076.1"/>
    <property type="molecule type" value="Genomic_DNA"/>
</dbReference>
<feature type="domain" description="Disintegrin" evidence="5">
    <location>
        <begin position="5"/>
        <end position="94"/>
    </location>
</feature>
<dbReference type="GO" id="GO:0007219">
    <property type="term" value="P:Notch signaling pathway"/>
    <property type="evidence" value="ECO:0007669"/>
    <property type="project" value="TreeGrafter"/>
</dbReference>
<dbReference type="Pfam" id="PF00200">
    <property type="entry name" value="Disintegrin"/>
    <property type="match status" value="1"/>
</dbReference>
<dbReference type="FunFam" id="4.10.70.10:FF:000003">
    <property type="entry name" value="Disintegrin and metalloproteinase domain-containing protein 17"/>
    <property type="match status" value="1"/>
</dbReference>
<proteinExistence type="predicted"/>
<keyword evidence="4" id="KW-1133">Transmembrane helix</keyword>
<evidence type="ECO:0000313" key="6">
    <source>
        <dbReference type="EMBL" id="CAG5126076.1"/>
    </source>
</evidence>
<dbReference type="Proteomes" id="UP000678393">
    <property type="component" value="Unassembled WGS sequence"/>
</dbReference>
<dbReference type="GO" id="GO:0005886">
    <property type="term" value="C:plasma membrane"/>
    <property type="evidence" value="ECO:0007669"/>
    <property type="project" value="TreeGrafter"/>
</dbReference>
<dbReference type="AlphaFoldDB" id="A0A8S3ZG70"/>
<reference evidence="6" key="1">
    <citation type="submission" date="2021-04" db="EMBL/GenBank/DDBJ databases">
        <authorList>
            <consortium name="Molecular Ecology Group"/>
        </authorList>
    </citation>
    <scope>NUCLEOTIDE SEQUENCE</scope>
</reference>
<comment type="caution">
    <text evidence="2">Lacks conserved residue(s) required for the propagation of feature annotation.</text>
</comment>
<evidence type="ECO:0000256" key="3">
    <source>
        <dbReference type="SAM" id="MobiDB-lite"/>
    </source>
</evidence>
<dbReference type="GO" id="GO:0006509">
    <property type="term" value="P:membrane protein ectodomain proteolysis"/>
    <property type="evidence" value="ECO:0007669"/>
    <property type="project" value="TreeGrafter"/>
</dbReference>
<dbReference type="PANTHER" id="PTHR45702">
    <property type="entry name" value="ADAM10/ADAM17 METALLOPEPTIDASE FAMILY MEMBER"/>
    <property type="match status" value="1"/>
</dbReference>
<dbReference type="Gene3D" id="4.10.70.10">
    <property type="entry name" value="Disintegrin domain"/>
    <property type="match status" value="1"/>
</dbReference>
<feature type="non-terminal residue" evidence="6">
    <location>
        <position position="332"/>
    </location>
</feature>
<dbReference type="InterPro" id="IPR032029">
    <property type="entry name" value="ADAM17_MPD"/>
</dbReference>
<dbReference type="SMART" id="SM00050">
    <property type="entry name" value="DISIN"/>
    <property type="match status" value="1"/>
</dbReference>
<dbReference type="InterPro" id="IPR036436">
    <property type="entry name" value="Disintegrin_dom_sf"/>
</dbReference>
<protein>
    <recommendedName>
        <fullName evidence="5">Disintegrin domain-containing protein</fullName>
    </recommendedName>
</protein>
<dbReference type="PROSITE" id="PS50214">
    <property type="entry name" value="DISINTEGRIN_2"/>
    <property type="match status" value="1"/>
</dbReference>
<accession>A0A8S3ZG70</accession>
<feature type="compositionally biased region" description="Basic and acidic residues" evidence="3">
    <location>
        <begin position="320"/>
        <end position="332"/>
    </location>
</feature>
<sequence>LTPNLPFCGNGIIDKDEDCDSGGMGLSGLDSCCSASCKLIGNATCSPVNYECCKDCQMAPANTLCRGSSRELCQEAAVCTGLSLYCPSSSPLADNTPCIDEGKCFGGHCLDYCAYAGRLTNKILRPCRCEDFASSCLRCCRSLTEPCKPLNSSSSESNLQDGRPCLYGYCEAGKCQKASANMIQRLFSFIEHLDASTFVAFMKSNIVGTVMVFSLVVWLPLSCTISYLDKRNERKAKQQEQLLLAKEAAPGQPLKTEVLAKPLKDYTVKTSRFRYTTRPNYLAYEEPGAASLYPLQEETLEAESAAPHSNPPTAQIKYRSQREPDKLLETMV</sequence>
<name>A0A8S3ZG70_9EUPU</name>
<keyword evidence="4" id="KW-0472">Membrane</keyword>
<dbReference type="SUPFAM" id="SSF57552">
    <property type="entry name" value="Blood coagulation inhibitor (disintegrin)"/>
    <property type="match status" value="1"/>
</dbReference>
<evidence type="ECO:0000256" key="1">
    <source>
        <dbReference type="ARBA" id="ARBA00023157"/>
    </source>
</evidence>
<keyword evidence="1" id="KW-1015">Disulfide bond</keyword>
<dbReference type="Gene3D" id="4.10.70.30">
    <property type="match status" value="1"/>
</dbReference>
<keyword evidence="4" id="KW-0812">Transmembrane</keyword>
<comment type="caution">
    <text evidence="6">The sequence shown here is derived from an EMBL/GenBank/DDBJ whole genome shotgun (WGS) entry which is preliminary data.</text>
</comment>
<dbReference type="GO" id="GO:0004222">
    <property type="term" value="F:metalloendopeptidase activity"/>
    <property type="evidence" value="ECO:0007669"/>
    <property type="project" value="TreeGrafter"/>
</dbReference>
<gene>
    <name evidence="6" type="ORF">CUNI_LOCUS11634</name>
</gene>